<accession>G8I4H3</accession>
<protein>
    <recommendedName>
        <fullName evidence="2">DUF732 domain-containing protein</fullName>
    </recommendedName>
</protein>
<dbReference type="KEGG" id="vg:18990061"/>
<dbReference type="EMBL" id="JN698994">
    <property type="protein sequence ID" value="AER47617.1"/>
    <property type="molecule type" value="Genomic_DNA"/>
</dbReference>
<dbReference type="Pfam" id="PF05305">
    <property type="entry name" value="DUF732"/>
    <property type="match status" value="1"/>
</dbReference>
<reference evidence="3 4" key="1">
    <citation type="journal article" date="2012" name="J. Virol.">
        <title>Complete Genome Sequences of 138 Mycobacteriophages.</title>
        <authorList>
            <consortium name="the Science Education Alliance Phage Hunters Advancing Genomics and Evolutionary Science Program"/>
            <consortium name="the KwaZulu-Natal Research Institute for Tuberculosis and HIV Mycobacterial Genetics Course Students"/>
            <consortium name="the Phage Hunters Integrating Research and Education Program"/>
            <person name="Hatfull G.F."/>
        </authorList>
    </citation>
    <scope>NUCLEOTIDE SEQUENCE [LARGE SCALE GENOMIC DNA]</scope>
</reference>
<feature type="domain" description="DUF732" evidence="2">
    <location>
        <begin position="28"/>
        <end position="96"/>
    </location>
</feature>
<evidence type="ECO:0000259" key="2">
    <source>
        <dbReference type="Pfam" id="PF05305"/>
    </source>
</evidence>
<feature type="region of interest" description="Disordered" evidence="1">
    <location>
        <begin position="100"/>
        <end position="121"/>
    </location>
</feature>
<name>G8I4H3_9CAUD</name>
<evidence type="ECO:0000256" key="1">
    <source>
        <dbReference type="SAM" id="MobiDB-lite"/>
    </source>
</evidence>
<sequence length="121" mass="12216">MIRAAIAIGLAAVAIAAAGPAGATPQQDGTFLYLLGEAGFGYEQAGPVIVAGHTVCQARDAGMTPYQVAHVIASNTGLTVSEGWRFAAIAAGVYCGDKGWENNPHRPPTGDGPAKRVGVLA</sequence>
<gene>
    <name evidence="3" type="primary">63</name>
    <name evidence="3" type="ORF">DS6A_63</name>
</gene>
<evidence type="ECO:0000313" key="4">
    <source>
        <dbReference type="Proteomes" id="UP000005857"/>
    </source>
</evidence>
<dbReference type="RefSeq" id="YP_009018751.1">
    <property type="nucleotide sequence ID" value="NC_023744.1"/>
</dbReference>
<dbReference type="InterPro" id="IPR007969">
    <property type="entry name" value="DUF732"/>
</dbReference>
<dbReference type="Proteomes" id="UP000005857">
    <property type="component" value="Segment"/>
</dbReference>
<organism evidence="3 4">
    <name type="scientific">Mycobacterium phage DS6A</name>
    <dbReference type="NCBI Taxonomy" id="45764"/>
    <lineage>
        <taxon>Viruses</taxon>
        <taxon>Duplodnaviria</taxon>
        <taxon>Heunggongvirae</taxon>
        <taxon>Uroviricota</taxon>
        <taxon>Caudoviricetes</taxon>
        <taxon>Hnatkovirus</taxon>
        <taxon>Hnatkovirus DS6A</taxon>
    </lineage>
</organism>
<proteinExistence type="predicted"/>
<keyword evidence="4" id="KW-1185">Reference proteome</keyword>
<dbReference type="GeneID" id="18990061"/>
<evidence type="ECO:0000313" key="3">
    <source>
        <dbReference type="EMBL" id="AER47617.1"/>
    </source>
</evidence>